<comment type="caution">
    <text evidence="3">The sequence shown here is derived from an EMBL/GenBank/DDBJ whole genome shotgun (WGS) entry which is preliminary data.</text>
</comment>
<evidence type="ECO:0000313" key="4">
    <source>
        <dbReference type="Proteomes" id="UP000570517"/>
    </source>
</evidence>
<dbReference type="AlphaFoldDB" id="A0A850PK87"/>
<evidence type="ECO:0000259" key="2">
    <source>
        <dbReference type="PROSITE" id="PS50263"/>
    </source>
</evidence>
<keyword evidence="4" id="KW-1185">Reference proteome</keyword>
<dbReference type="RefSeq" id="WP_178359260.1">
    <property type="nucleotide sequence ID" value="NZ_JABFYL010000027.1"/>
</dbReference>
<keyword evidence="1" id="KW-0378">Hydrolase</keyword>
<dbReference type="Proteomes" id="UP000570517">
    <property type="component" value="Unassembled WGS sequence"/>
</dbReference>
<organism evidence="3 4">
    <name type="scientific">Mycolicibacterium hippocampi</name>
    <dbReference type="NCBI Taxonomy" id="659824"/>
    <lineage>
        <taxon>Bacteria</taxon>
        <taxon>Bacillati</taxon>
        <taxon>Actinomycetota</taxon>
        <taxon>Actinomycetes</taxon>
        <taxon>Mycobacteriales</taxon>
        <taxon>Mycobacteriaceae</taxon>
        <taxon>Mycolicibacterium</taxon>
    </lineage>
</organism>
<dbReference type="PANTHER" id="PTHR43674">
    <property type="entry name" value="NITRILASE C965.09-RELATED"/>
    <property type="match status" value="1"/>
</dbReference>
<dbReference type="InterPro" id="IPR050345">
    <property type="entry name" value="Aliph_Amidase/BUP"/>
</dbReference>
<feature type="domain" description="CN hydrolase" evidence="2">
    <location>
        <begin position="2"/>
        <end position="242"/>
    </location>
</feature>
<dbReference type="PROSITE" id="PS50263">
    <property type="entry name" value="CN_HYDROLASE"/>
    <property type="match status" value="1"/>
</dbReference>
<dbReference type="PANTHER" id="PTHR43674:SF2">
    <property type="entry name" value="BETA-UREIDOPROPIONASE"/>
    <property type="match status" value="1"/>
</dbReference>
<proteinExistence type="predicted"/>
<evidence type="ECO:0000313" key="3">
    <source>
        <dbReference type="EMBL" id="NVN50928.1"/>
    </source>
</evidence>
<dbReference type="Pfam" id="PF00795">
    <property type="entry name" value="CN_hydrolase"/>
    <property type="match status" value="1"/>
</dbReference>
<accession>A0A850PK87</accession>
<sequence>MTRIACCQIDPAIGDLASNTDLIASAITEAVAAGADVIALPELATSGYMLADADEARSVALKPESPEFSLWSGAVADSIAILGFCELGPDGVLYNSAAVLDSGGLLAVYRKTHLWDREKLIFTAGCRLPEVLQTRHGMIAVMLCYDLEFAELTRFVAVAGAELIVAPVNWPLFARPDGEHPGEVITAMSTARTNRVAVAACDRTGVERGQPWTSGTAIVNADGWVVAEAGPGVGTAIADIDLARSRDKKVSEYVDLFADRRLDLY</sequence>
<dbReference type="InterPro" id="IPR003010">
    <property type="entry name" value="C-N_Hydrolase"/>
</dbReference>
<dbReference type="Gene3D" id="3.60.110.10">
    <property type="entry name" value="Carbon-nitrogen hydrolase"/>
    <property type="match status" value="1"/>
</dbReference>
<dbReference type="InterPro" id="IPR036526">
    <property type="entry name" value="C-N_Hydrolase_sf"/>
</dbReference>
<evidence type="ECO:0000256" key="1">
    <source>
        <dbReference type="ARBA" id="ARBA00022801"/>
    </source>
</evidence>
<dbReference type="SUPFAM" id="SSF56317">
    <property type="entry name" value="Carbon-nitrogen hydrolase"/>
    <property type="match status" value="1"/>
</dbReference>
<name>A0A850PK87_9MYCO</name>
<gene>
    <name evidence="3" type="ORF">HLY00_5978</name>
</gene>
<dbReference type="GO" id="GO:0033388">
    <property type="term" value="P:putrescine biosynthetic process from arginine"/>
    <property type="evidence" value="ECO:0007669"/>
    <property type="project" value="TreeGrafter"/>
</dbReference>
<reference evidence="3 4" key="1">
    <citation type="submission" date="2020-05" db="EMBL/GenBank/DDBJ databases">
        <title>Draft genome sequence of Mycobacterium hippocampi DL, isolated from European seabass, Dicentrarchus labrax, reared in fish farms.</title>
        <authorList>
            <person name="Stathopoulou P."/>
            <person name="Asimakis E."/>
            <person name="Tzokas K."/>
            <person name="Batargias C."/>
            <person name="Tsiamis G."/>
        </authorList>
    </citation>
    <scope>NUCLEOTIDE SEQUENCE [LARGE SCALE GENOMIC DNA]</scope>
    <source>
        <strain evidence="3 4">DL</strain>
    </source>
</reference>
<dbReference type="EMBL" id="JABFYL010000027">
    <property type="protein sequence ID" value="NVN50928.1"/>
    <property type="molecule type" value="Genomic_DNA"/>
</dbReference>
<dbReference type="GO" id="GO:0050126">
    <property type="term" value="F:N-carbamoylputrescine amidase activity"/>
    <property type="evidence" value="ECO:0007669"/>
    <property type="project" value="TreeGrafter"/>
</dbReference>
<protein>
    <recommendedName>
        <fullName evidence="2">CN hydrolase domain-containing protein</fullName>
    </recommendedName>
</protein>